<organism evidence="2 3">
    <name type="scientific">Roridomyces roridus</name>
    <dbReference type="NCBI Taxonomy" id="1738132"/>
    <lineage>
        <taxon>Eukaryota</taxon>
        <taxon>Fungi</taxon>
        <taxon>Dikarya</taxon>
        <taxon>Basidiomycota</taxon>
        <taxon>Agaricomycotina</taxon>
        <taxon>Agaricomycetes</taxon>
        <taxon>Agaricomycetidae</taxon>
        <taxon>Agaricales</taxon>
        <taxon>Marasmiineae</taxon>
        <taxon>Mycenaceae</taxon>
        <taxon>Roridomyces</taxon>
    </lineage>
</organism>
<feature type="region of interest" description="Disordered" evidence="1">
    <location>
        <begin position="124"/>
        <end position="145"/>
    </location>
</feature>
<feature type="region of interest" description="Disordered" evidence="1">
    <location>
        <begin position="63"/>
        <end position="93"/>
    </location>
</feature>
<evidence type="ECO:0000313" key="2">
    <source>
        <dbReference type="EMBL" id="KAJ7606070.1"/>
    </source>
</evidence>
<sequence length="284" mass="32023">MAEDVKIRAEGNLVPVPAGPRRHRRPAACSDPDASSTKALFNPLALTQRTAMYRLYVLPRTDRLRSSTKSRKTKPREADGTSPGDGGHLRRPDSFESHATLLRSVHGRQWPPCRTASALLHTLVTSPMRNIRPSDRGPDSRQDQGQIVAKVVRKCTDGDRHRPLLRRLRRRARSSRHIEPDEEGAVVSSLDLDQDGMVVHGPLLEEFEKYLCVRNALRPSGGSLEREGRWGNRWEVHFMMTVWNESPIMAGQRNGDRVRVLGGRVPTVHDERALTRHEVGTWVA</sequence>
<comment type="caution">
    <text evidence="2">The sequence shown here is derived from an EMBL/GenBank/DDBJ whole genome shotgun (WGS) entry which is preliminary data.</text>
</comment>
<accession>A0AAD7B0T7</accession>
<reference evidence="2" key="1">
    <citation type="submission" date="2023-03" db="EMBL/GenBank/DDBJ databases">
        <title>Massive genome expansion in bonnet fungi (Mycena s.s.) driven by repeated elements and novel gene families across ecological guilds.</title>
        <authorList>
            <consortium name="Lawrence Berkeley National Laboratory"/>
            <person name="Harder C.B."/>
            <person name="Miyauchi S."/>
            <person name="Viragh M."/>
            <person name="Kuo A."/>
            <person name="Thoen E."/>
            <person name="Andreopoulos B."/>
            <person name="Lu D."/>
            <person name="Skrede I."/>
            <person name="Drula E."/>
            <person name="Henrissat B."/>
            <person name="Morin E."/>
            <person name="Kohler A."/>
            <person name="Barry K."/>
            <person name="LaButti K."/>
            <person name="Morin E."/>
            <person name="Salamov A."/>
            <person name="Lipzen A."/>
            <person name="Mereny Z."/>
            <person name="Hegedus B."/>
            <person name="Baldrian P."/>
            <person name="Stursova M."/>
            <person name="Weitz H."/>
            <person name="Taylor A."/>
            <person name="Grigoriev I.V."/>
            <person name="Nagy L.G."/>
            <person name="Martin F."/>
            <person name="Kauserud H."/>
        </authorList>
    </citation>
    <scope>NUCLEOTIDE SEQUENCE</scope>
    <source>
        <strain evidence="2">9284</strain>
    </source>
</reference>
<feature type="compositionally biased region" description="Basic and acidic residues" evidence="1">
    <location>
        <begin position="132"/>
        <end position="142"/>
    </location>
</feature>
<keyword evidence="3" id="KW-1185">Reference proteome</keyword>
<gene>
    <name evidence="2" type="ORF">FB45DRAFT_878935</name>
</gene>
<name>A0AAD7B0T7_9AGAR</name>
<dbReference type="AlphaFoldDB" id="A0AAD7B0T7"/>
<evidence type="ECO:0000256" key="1">
    <source>
        <dbReference type="SAM" id="MobiDB-lite"/>
    </source>
</evidence>
<proteinExistence type="predicted"/>
<evidence type="ECO:0000313" key="3">
    <source>
        <dbReference type="Proteomes" id="UP001221142"/>
    </source>
</evidence>
<dbReference type="Proteomes" id="UP001221142">
    <property type="component" value="Unassembled WGS sequence"/>
</dbReference>
<feature type="region of interest" description="Disordered" evidence="1">
    <location>
        <begin position="1"/>
        <end position="37"/>
    </location>
</feature>
<dbReference type="EMBL" id="JARKIF010000064">
    <property type="protein sequence ID" value="KAJ7606070.1"/>
    <property type="molecule type" value="Genomic_DNA"/>
</dbReference>
<protein>
    <submittedName>
        <fullName evidence="2">Uncharacterized protein</fullName>
    </submittedName>
</protein>